<accession>A0AA37CZ53</accession>
<organism evidence="2 3">
    <name type="scientific">Aeromonas caviae</name>
    <name type="common">Aeromonas punctata</name>
    <dbReference type="NCBI Taxonomy" id="648"/>
    <lineage>
        <taxon>Bacteria</taxon>
        <taxon>Pseudomonadati</taxon>
        <taxon>Pseudomonadota</taxon>
        <taxon>Gammaproteobacteria</taxon>
        <taxon>Aeromonadales</taxon>
        <taxon>Aeromonadaceae</taxon>
        <taxon>Aeromonas</taxon>
    </lineage>
</organism>
<keyword evidence="1" id="KW-0732">Signal</keyword>
<dbReference type="AlphaFoldDB" id="A0AA37CZ53"/>
<dbReference type="EMBL" id="BPNN01000052">
    <property type="protein sequence ID" value="GJA64512.1"/>
    <property type="molecule type" value="Genomic_DNA"/>
</dbReference>
<feature type="signal peptide" evidence="1">
    <location>
        <begin position="1"/>
        <end position="20"/>
    </location>
</feature>
<feature type="chain" id="PRO_5041225768" evidence="1">
    <location>
        <begin position="21"/>
        <end position="176"/>
    </location>
</feature>
<dbReference type="Proteomes" id="UP000886934">
    <property type="component" value="Unassembled WGS sequence"/>
</dbReference>
<comment type="caution">
    <text evidence="2">The sequence shown here is derived from an EMBL/GenBank/DDBJ whole genome shotgun (WGS) entry which is preliminary data.</text>
</comment>
<evidence type="ECO:0000256" key="1">
    <source>
        <dbReference type="SAM" id="SignalP"/>
    </source>
</evidence>
<evidence type="ECO:0000313" key="3">
    <source>
        <dbReference type="Proteomes" id="UP000886934"/>
    </source>
</evidence>
<sequence>MLRAISTTLLTLSLVGAAHAQMPVPLLDNEPAAPNAALWAVAGPMLQAALECREDLPDHPATRALLPRKPAGEEQHYRLTPPSGFRVYGLPVAEIEVWVDDGSGELGHGYTSHIRGKTLAEVAKAAKLNKGKSFHNRKTSMGGLMADQPFGPGSAVQLTCTIDGSYATHENEYREP</sequence>
<evidence type="ECO:0000313" key="2">
    <source>
        <dbReference type="EMBL" id="GJA64512.1"/>
    </source>
</evidence>
<name>A0AA37CZ53_AERCA</name>
<protein>
    <submittedName>
        <fullName evidence="2">Uncharacterized protein</fullName>
    </submittedName>
</protein>
<proteinExistence type="predicted"/>
<reference evidence="2" key="1">
    <citation type="submission" date="2021-07" db="EMBL/GenBank/DDBJ databases">
        <title>Draft genome sequence of carbapenem-resistant Aeromonas spp. in Japan.</title>
        <authorList>
            <person name="Maehana S."/>
            <person name="Suzuki M."/>
            <person name="Kitasato H."/>
        </authorList>
    </citation>
    <scope>NUCLEOTIDE SEQUENCE</scope>
    <source>
        <strain evidence="2">KAM351</strain>
    </source>
</reference>
<dbReference type="RefSeq" id="WP_200923973.1">
    <property type="nucleotide sequence ID" value="NZ_AP024950.1"/>
</dbReference>
<gene>
    <name evidence="2" type="ORF">KAM351_31230</name>
</gene>